<dbReference type="Gene3D" id="3.40.30.10">
    <property type="entry name" value="Glutaredoxin"/>
    <property type="match status" value="1"/>
</dbReference>
<dbReference type="RefSeq" id="WP_091342886.1">
    <property type="nucleotide sequence ID" value="NZ_FNRM01000005.1"/>
</dbReference>
<dbReference type="STRING" id="152573.SAMN04488051_105128"/>
<proteinExistence type="predicted"/>
<dbReference type="EMBL" id="FNRM01000005">
    <property type="protein sequence ID" value="SEA69104.1"/>
    <property type="molecule type" value="Genomic_DNA"/>
</dbReference>
<dbReference type="SUPFAM" id="SSF48452">
    <property type="entry name" value="TPR-like"/>
    <property type="match status" value="1"/>
</dbReference>
<dbReference type="Pfam" id="PF14559">
    <property type="entry name" value="TPR_19"/>
    <property type="match status" value="1"/>
</dbReference>
<dbReference type="GO" id="GO:0045454">
    <property type="term" value="P:cell redox homeostasis"/>
    <property type="evidence" value="ECO:0007669"/>
    <property type="project" value="TreeGrafter"/>
</dbReference>
<reference evidence="2 3" key="1">
    <citation type="submission" date="2016-10" db="EMBL/GenBank/DDBJ databases">
        <authorList>
            <person name="de Groot N.N."/>
        </authorList>
    </citation>
    <scope>NUCLEOTIDE SEQUENCE [LARGE SCALE GENOMIC DNA]</scope>
    <source>
        <strain evidence="2 3">CGMCC 1.3430</strain>
    </source>
</reference>
<dbReference type="Pfam" id="PF00085">
    <property type="entry name" value="Thioredoxin"/>
    <property type="match status" value="1"/>
</dbReference>
<name>A0A1H4D8R4_ALKAM</name>
<gene>
    <name evidence="2" type="ORF">SAMN04488051_105128</name>
</gene>
<dbReference type="PANTHER" id="PTHR43601">
    <property type="entry name" value="THIOREDOXIN, MITOCHONDRIAL"/>
    <property type="match status" value="1"/>
</dbReference>
<feature type="domain" description="Thioredoxin" evidence="1">
    <location>
        <begin position="17"/>
        <end position="106"/>
    </location>
</feature>
<sequence>MSSSSIFDVNIDNVRELLAASQQQPVVFLFWSAQSQESLQLDKQLSQRIGKAKGLLLLARVNCDEQQQMAMQFGIQALPTTLIIKDGQPVDGFAGPLDDKALDDKLAAYLPKAEDELLQQALVLLNEAKQQEAFPLLSDALQLAPERVDIKLLLADCAVELGQLEQAEALLATVLLQDQDADFKAVQSKLALAKEAADTPEIQALETALASTPDDMLLKEQLAIQYQQVKRSAEALELLYGILRQDLNFSESKKRYLDILAALPKGDPVASQYRRKLYSLLY</sequence>
<dbReference type="PANTHER" id="PTHR43601:SF3">
    <property type="entry name" value="THIOREDOXIN, MITOCHONDRIAL"/>
    <property type="match status" value="1"/>
</dbReference>
<dbReference type="Pfam" id="PF14561">
    <property type="entry name" value="TPR_20"/>
    <property type="match status" value="1"/>
</dbReference>
<dbReference type="OrthoDB" id="9790390at2"/>
<evidence type="ECO:0000313" key="3">
    <source>
        <dbReference type="Proteomes" id="UP000198773"/>
    </source>
</evidence>
<dbReference type="GO" id="GO:0006950">
    <property type="term" value="P:response to stress"/>
    <property type="evidence" value="ECO:0007669"/>
    <property type="project" value="UniProtKB-ARBA"/>
</dbReference>
<dbReference type="SUPFAM" id="SSF52833">
    <property type="entry name" value="Thioredoxin-like"/>
    <property type="match status" value="1"/>
</dbReference>
<dbReference type="Gene3D" id="1.25.40.10">
    <property type="entry name" value="Tetratricopeptide repeat domain"/>
    <property type="match status" value="2"/>
</dbReference>
<dbReference type="CDD" id="cd02956">
    <property type="entry name" value="ybbN"/>
    <property type="match status" value="1"/>
</dbReference>
<protein>
    <submittedName>
        <fullName evidence="2">Putative thioredoxin</fullName>
    </submittedName>
</protein>
<dbReference type="InterPro" id="IPR036249">
    <property type="entry name" value="Thioredoxin-like_sf"/>
</dbReference>
<accession>A0A1H4D8R4</accession>
<evidence type="ECO:0000259" key="1">
    <source>
        <dbReference type="Pfam" id="PF00085"/>
    </source>
</evidence>
<dbReference type="InterPro" id="IPR013766">
    <property type="entry name" value="Thioredoxin_domain"/>
</dbReference>
<dbReference type="AlphaFoldDB" id="A0A1H4D8R4"/>
<dbReference type="InterPro" id="IPR011990">
    <property type="entry name" value="TPR-like_helical_dom_sf"/>
</dbReference>
<dbReference type="Proteomes" id="UP000198773">
    <property type="component" value="Unassembled WGS sequence"/>
</dbReference>
<evidence type="ECO:0000313" key="2">
    <source>
        <dbReference type="EMBL" id="SEA69104.1"/>
    </source>
</evidence>
<organism evidence="2 3">
    <name type="scientific">Alkalimonas amylolytica</name>
    <dbReference type="NCBI Taxonomy" id="152573"/>
    <lineage>
        <taxon>Bacteria</taxon>
        <taxon>Pseudomonadati</taxon>
        <taxon>Pseudomonadota</taxon>
        <taxon>Gammaproteobacteria</taxon>
        <taxon>Alkalimonas</taxon>
    </lineage>
</organism>
<keyword evidence="3" id="KW-1185">Reference proteome</keyword>